<dbReference type="PROSITE" id="PS50931">
    <property type="entry name" value="HTH_LYSR"/>
    <property type="match status" value="1"/>
</dbReference>
<evidence type="ECO:0000256" key="2">
    <source>
        <dbReference type="ARBA" id="ARBA00023015"/>
    </source>
</evidence>
<proteinExistence type="inferred from homology"/>
<evidence type="ECO:0000256" key="3">
    <source>
        <dbReference type="ARBA" id="ARBA00023125"/>
    </source>
</evidence>
<dbReference type="Proteomes" id="UP000275394">
    <property type="component" value="Unassembled WGS sequence"/>
</dbReference>
<dbReference type="OrthoDB" id="9786526at2"/>
<dbReference type="InterPro" id="IPR050950">
    <property type="entry name" value="HTH-type_LysR_regulators"/>
</dbReference>
<evidence type="ECO:0000256" key="4">
    <source>
        <dbReference type="ARBA" id="ARBA00023163"/>
    </source>
</evidence>
<evidence type="ECO:0000259" key="5">
    <source>
        <dbReference type="PROSITE" id="PS50931"/>
    </source>
</evidence>
<dbReference type="AlphaFoldDB" id="A0A3N2E157"/>
<dbReference type="PANTHER" id="PTHR30419">
    <property type="entry name" value="HTH-TYPE TRANSCRIPTIONAL REGULATOR YBHD"/>
    <property type="match status" value="1"/>
</dbReference>
<dbReference type="Gene3D" id="1.10.10.10">
    <property type="entry name" value="Winged helix-like DNA-binding domain superfamily/Winged helix DNA-binding domain"/>
    <property type="match status" value="1"/>
</dbReference>
<name>A0A3N2E157_9GAMM</name>
<accession>A0A3N2E157</accession>
<evidence type="ECO:0000256" key="1">
    <source>
        <dbReference type="ARBA" id="ARBA00009437"/>
    </source>
</evidence>
<dbReference type="SUPFAM" id="SSF46785">
    <property type="entry name" value="Winged helix' DNA-binding domain"/>
    <property type="match status" value="1"/>
</dbReference>
<sequence>MDLRTISYFLAVVDAEGFAKASANTFITQSALSKSVRQLEAELDAQLLERGKRGTALRLTQAGEIVYRHGKELLQGKRAMLKELTNLQQLATGELALGIAPLGVAELFAPIIADYRRQYPAIDMQLMIRGGIEQAAALDKGEIELATGIIGVDNKYQSVLIYDDEMVLVVAEQHPLSGCQQVSMAQLVNTPQILFEKEYALHDLIETACLQAGFPPCQVTRVSHVDLGIALVAAGTGVMVLPRFIATTQQRPGVVIKTLADCDLSWRLSLFWKRGHMLSPAAQAMLDMITAQYQ</sequence>
<keyword evidence="4" id="KW-0804">Transcription</keyword>
<dbReference type="SUPFAM" id="SSF53850">
    <property type="entry name" value="Periplasmic binding protein-like II"/>
    <property type="match status" value="1"/>
</dbReference>
<keyword evidence="7" id="KW-1185">Reference proteome</keyword>
<dbReference type="FunFam" id="1.10.10.10:FF:000001">
    <property type="entry name" value="LysR family transcriptional regulator"/>
    <property type="match status" value="1"/>
</dbReference>
<comment type="caution">
    <text evidence="6">The sequence shown here is derived from an EMBL/GenBank/DDBJ whole genome shotgun (WGS) entry which is preliminary data.</text>
</comment>
<dbReference type="GO" id="GO:0005829">
    <property type="term" value="C:cytosol"/>
    <property type="evidence" value="ECO:0007669"/>
    <property type="project" value="TreeGrafter"/>
</dbReference>
<dbReference type="InterPro" id="IPR000847">
    <property type="entry name" value="LysR_HTH_N"/>
</dbReference>
<dbReference type="PRINTS" id="PR00039">
    <property type="entry name" value="HTHLYSR"/>
</dbReference>
<organism evidence="6 7">
    <name type="scientific">Sinobacterium caligoides</name>
    <dbReference type="NCBI Taxonomy" id="933926"/>
    <lineage>
        <taxon>Bacteria</taxon>
        <taxon>Pseudomonadati</taxon>
        <taxon>Pseudomonadota</taxon>
        <taxon>Gammaproteobacteria</taxon>
        <taxon>Cellvibrionales</taxon>
        <taxon>Spongiibacteraceae</taxon>
        <taxon>Sinobacterium</taxon>
    </lineage>
</organism>
<dbReference type="PANTHER" id="PTHR30419:SF8">
    <property type="entry name" value="NITROGEN ASSIMILATION TRANSCRIPTIONAL ACTIVATOR-RELATED"/>
    <property type="match status" value="1"/>
</dbReference>
<dbReference type="Pfam" id="PF03466">
    <property type="entry name" value="LysR_substrate"/>
    <property type="match status" value="1"/>
</dbReference>
<keyword evidence="2" id="KW-0805">Transcription regulation</keyword>
<keyword evidence="3" id="KW-0238">DNA-binding</keyword>
<comment type="similarity">
    <text evidence="1">Belongs to the LysR transcriptional regulatory family.</text>
</comment>
<dbReference type="Pfam" id="PF00126">
    <property type="entry name" value="HTH_1"/>
    <property type="match status" value="1"/>
</dbReference>
<dbReference type="GO" id="GO:0003677">
    <property type="term" value="F:DNA binding"/>
    <property type="evidence" value="ECO:0007669"/>
    <property type="project" value="UniProtKB-KW"/>
</dbReference>
<feature type="domain" description="HTH lysR-type" evidence="5">
    <location>
        <begin position="1"/>
        <end position="60"/>
    </location>
</feature>
<reference evidence="6 7" key="1">
    <citation type="submission" date="2018-11" db="EMBL/GenBank/DDBJ databases">
        <title>Genomic Encyclopedia of Type Strains, Phase IV (KMG-IV): sequencing the most valuable type-strain genomes for metagenomic binning, comparative biology and taxonomic classification.</title>
        <authorList>
            <person name="Goeker M."/>
        </authorList>
    </citation>
    <scope>NUCLEOTIDE SEQUENCE [LARGE SCALE GENOMIC DNA]</scope>
    <source>
        <strain evidence="6 7">DSM 100316</strain>
    </source>
</reference>
<dbReference type="Gene3D" id="3.40.190.290">
    <property type="match status" value="1"/>
</dbReference>
<dbReference type="InterPro" id="IPR005119">
    <property type="entry name" value="LysR_subst-bd"/>
</dbReference>
<dbReference type="GO" id="GO:0003700">
    <property type="term" value="F:DNA-binding transcription factor activity"/>
    <property type="evidence" value="ECO:0007669"/>
    <property type="project" value="InterPro"/>
</dbReference>
<evidence type="ECO:0000313" key="6">
    <source>
        <dbReference type="EMBL" id="ROS05379.1"/>
    </source>
</evidence>
<dbReference type="RefSeq" id="WP_123711290.1">
    <property type="nucleotide sequence ID" value="NZ_RKHR01000003.1"/>
</dbReference>
<protein>
    <submittedName>
        <fullName evidence="6">LysR family transcriptional regulator</fullName>
    </submittedName>
</protein>
<evidence type="ECO:0000313" key="7">
    <source>
        <dbReference type="Proteomes" id="UP000275394"/>
    </source>
</evidence>
<dbReference type="EMBL" id="RKHR01000003">
    <property type="protein sequence ID" value="ROS05379.1"/>
    <property type="molecule type" value="Genomic_DNA"/>
</dbReference>
<dbReference type="InterPro" id="IPR036390">
    <property type="entry name" value="WH_DNA-bd_sf"/>
</dbReference>
<dbReference type="InterPro" id="IPR036388">
    <property type="entry name" value="WH-like_DNA-bd_sf"/>
</dbReference>
<gene>
    <name evidence="6" type="ORF">EDC56_0909</name>
</gene>